<dbReference type="PROSITE" id="PS01174">
    <property type="entry name" value="LIPASE_GDXG_SER"/>
    <property type="match status" value="1"/>
</dbReference>
<dbReference type="InterPro" id="IPR050466">
    <property type="entry name" value="Carboxylest/Gibb_receptor"/>
</dbReference>
<dbReference type="Pfam" id="PF07859">
    <property type="entry name" value="Abhydrolase_3"/>
    <property type="match status" value="1"/>
</dbReference>
<dbReference type="PROSITE" id="PS51999">
    <property type="entry name" value="ZF_GRF"/>
    <property type="match status" value="1"/>
</dbReference>
<evidence type="ECO:0000313" key="10">
    <source>
        <dbReference type="Proteomes" id="UP001341281"/>
    </source>
</evidence>
<name>A0AAQ3T4J3_PASNO</name>
<dbReference type="Gene3D" id="3.40.50.1820">
    <property type="entry name" value="alpha/beta hydrolase"/>
    <property type="match status" value="1"/>
</dbReference>
<reference evidence="9 10" key="1">
    <citation type="submission" date="2024-02" db="EMBL/GenBank/DDBJ databases">
        <title>High-quality chromosome-scale genome assembly of Pensacola bahiagrass (Paspalum notatum Flugge var. saurae).</title>
        <authorList>
            <person name="Vega J.M."/>
            <person name="Podio M."/>
            <person name="Orjuela J."/>
            <person name="Siena L.A."/>
            <person name="Pessino S.C."/>
            <person name="Combes M.C."/>
            <person name="Mariac C."/>
            <person name="Albertini E."/>
            <person name="Pupilli F."/>
            <person name="Ortiz J.P.A."/>
            <person name="Leblanc O."/>
        </authorList>
    </citation>
    <scope>NUCLEOTIDE SEQUENCE [LARGE SCALE GENOMIC DNA]</scope>
    <source>
        <strain evidence="9">R1</strain>
        <tissue evidence="9">Leaf</tissue>
    </source>
</reference>
<dbReference type="GO" id="GO:0016787">
    <property type="term" value="F:hydrolase activity"/>
    <property type="evidence" value="ECO:0007669"/>
    <property type="project" value="InterPro"/>
</dbReference>
<dbReference type="Proteomes" id="UP001341281">
    <property type="component" value="Chromosome 03"/>
</dbReference>
<evidence type="ECO:0000256" key="1">
    <source>
        <dbReference type="ARBA" id="ARBA00022723"/>
    </source>
</evidence>
<evidence type="ECO:0000256" key="5">
    <source>
        <dbReference type="PROSITE-ProRule" id="PRU10038"/>
    </source>
</evidence>
<feature type="active site" evidence="5">
    <location>
        <position position="150"/>
    </location>
</feature>
<feature type="transmembrane region" description="Helical" evidence="7">
    <location>
        <begin position="455"/>
        <end position="478"/>
    </location>
</feature>
<organism evidence="9 10">
    <name type="scientific">Paspalum notatum var. saurae</name>
    <dbReference type="NCBI Taxonomy" id="547442"/>
    <lineage>
        <taxon>Eukaryota</taxon>
        <taxon>Viridiplantae</taxon>
        <taxon>Streptophyta</taxon>
        <taxon>Embryophyta</taxon>
        <taxon>Tracheophyta</taxon>
        <taxon>Spermatophyta</taxon>
        <taxon>Magnoliopsida</taxon>
        <taxon>Liliopsida</taxon>
        <taxon>Poales</taxon>
        <taxon>Poaceae</taxon>
        <taxon>PACMAD clade</taxon>
        <taxon>Panicoideae</taxon>
        <taxon>Andropogonodae</taxon>
        <taxon>Paspaleae</taxon>
        <taxon>Paspalinae</taxon>
        <taxon>Paspalum</taxon>
    </lineage>
</organism>
<evidence type="ECO:0000256" key="3">
    <source>
        <dbReference type="ARBA" id="ARBA00022833"/>
    </source>
</evidence>
<keyword evidence="2 4" id="KW-0863">Zinc-finger</keyword>
<dbReference type="GO" id="GO:0008270">
    <property type="term" value="F:zinc ion binding"/>
    <property type="evidence" value="ECO:0007669"/>
    <property type="project" value="UniProtKB-KW"/>
</dbReference>
<sequence>MHPFLRTYRDGHVERLVPATFVPASEAPGASGVATRDVVIDPATGVSVRLFLSISAVVSTGKRLPLVVYFHGGAFCTGSAFSEVFHRYAASMSARAGAVVVSVEYRLAPEHPVPAAYDDAWVALRWAASRSDPWLAYHAHPTTMFLAGDSAGANIAHAMAARVAASAEDGIDIEGMVLLHPFFWGTERLPFETDRHDDGPLFSPEFVDTLWPFLTAGAAGNDDPRINPPAEHVASLPCRRALVAVASKDVVRDRGRRYAALLRRGRLRREVTLVESQGTDHGFHLYRPECASAVALMDRVAEFVNGCRSAAAVVPPPLETTPEPDLEMAGTTTQSSSSRALSTRKRPHLPLIICPKCFRHTVYEREVKTDEHGNRGRIFFTCPARKRDGNGSCDFWEWEEGYVQELEKLRGTMDPQENERPGGSEVEVQAGKKKRNGERDISADISALVRIGREIVFLLKYLVLCWLVVFICLVYHVLMTME</sequence>
<feature type="compositionally biased region" description="Polar residues" evidence="6">
    <location>
        <begin position="330"/>
        <end position="341"/>
    </location>
</feature>
<keyword evidence="7" id="KW-1133">Transmembrane helix</keyword>
<dbReference type="SUPFAM" id="SSF53474">
    <property type="entry name" value="alpha/beta-Hydrolases"/>
    <property type="match status" value="1"/>
</dbReference>
<dbReference type="AlphaFoldDB" id="A0AAQ3T4J3"/>
<evidence type="ECO:0000256" key="4">
    <source>
        <dbReference type="PROSITE-ProRule" id="PRU01343"/>
    </source>
</evidence>
<evidence type="ECO:0000256" key="6">
    <source>
        <dbReference type="SAM" id="MobiDB-lite"/>
    </source>
</evidence>
<keyword evidence="7" id="KW-0472">Membrane</keyword>
<evidence type="ECO:0000256" key="7">
    <source>
        <dbReference type="SAM" id="Phobius"/>
    </source>
</evidence>
<dbReference type="InterPro" id="IPR029058">
    <property type="entry name" value="AB_hydrolase_fold"/>
</dbReference>
<accession>A0AAQ3T4J3</accession>
<evidence type="ECO:0000256" key="2">
    <source>
        <dbReference type="ARBA" id="ARBA00022771"/>
    </source>
</evidence>
<feature type="region of interest" description="Disordered" evidence="6">
    <location>
        <begin position="315"/>
        <end position="342"/>
    </location>
</feature>
<feature type="compositionally biased region" description="Basic and acidic residues" evidence="6">
    <location>
        <begin position="412"/>
        <end position="422"/>
    </location>
</feature>
<dbReference type="PANTHER" id="PTHR23024:SF563">
    <property type="entry name" value="OS09G0435700 PROTEIN"/>
    <property type="match status" value="1"/>
</dbReference>
<feature type="region of interest" description="Disordered" evidence="6">
    <location>
        <begin position="412"/>
        <end position="435"/>
    </location>
</feature>
<keyword evidence="1" id="KW-0479">Metal-binding</keyword>
<dbReference type="InterPro" id="IPR013094">
    <property type="entry name" value="AB_hydrolase_3"/>
</dbReference>
<dbReference type="PANTHER" id="PTHR23024">
    <property type="entry name" value="ARYLACETAMIDE DEACETYLASE"/>
    <property type="match status" value="1"/>
</dbReference>
<dbReference type="EMBL" id="CP144747">
    <property type="protein sequence ID" value="WVZ66005.1"/>
    <property type="molecule type" value="Genomic_DNA"/>
</dbReference>
<keyword evidence="7" id="KW-0812">Transmembrane</keyword>
<evidence type="ECO:0000313" key="9">
    <source>
        <dbReference type="EMBL" id="WVZ66005.1"/>
    </source>
</evidence>
<proteinExistence type="predicted"/>
<evidence type="ECO:0000259" key="8">
    <source>
        <dbReference type="PROSITE" id="PS51999"/>
    </source>
</evidence>
<dbReference type="InterPro" id="IPR033140">
    <property type="entry name" value="Lipase_GDXG_put_SER_AS"/>
</dbReference>
<gene>
    <name evidence="9" type="ORF">U9M48_015284</name>
</gene>
<dbReference type="InterPro" id="IPR010666">
    <property type="entry name" value="Znf_GRF"/>
</dbReference>
<keyword evidence="10" id="KW-1185">Reference proteome</keyword>
<feature type="domain" description="GRF-type" evidence="8">
    <location>
        <begin position="354"/>
        <end position="402"/>
    </location>
</feature>
<protein>
    <recommendedName>
        <fullName evidence="8">GRF-type domain-containing protein</fullName>
    </recommendedName>
</protein>
<keyword evidence="3" id="KW-0862">Zinc</keyword>